<reference evidence="3" key="1">
    <citation type="journal article" date="2016" name="Genome Announc.">
        <title>Draft Genome Sequences of Five Rapidly Growing Mycobacterium Species, M. thermoresistibile, M. fortuitum subsp. acetamidolyticum, M. canariasense, M. brisbanense, and M. novocastrense.</title>
        <authorList>
            <person name="Katahira K."/>
            <person name="Ogura Y."/>
            <person name="Gotoh Y."/>
            <person name="Hayashi T."/>
        </authorList>
    </citation>
    <scope>NUCLEOTIDE SEQUENCE [LARGE SCALE GENOMIC DNA]</scope>
    <source>
        <strain evidence="3">JCM15298</strain>
    </source>
</reference>
<dbReference type="Proteomes" id="UP000069443">
    <property type="component" value="Unassembled WGS sequence"/>
</dbReference>
<protein>
    <submittedName>
        <fullName evidence="2">Uncharacterized protein</fullName>
    </submittedName>
</protein>
<organism evidence="2 3">
    <name type="scientific">Mycolicibacterium canariasense</name>
    <name type="common">Mycobacterium canariasense</name>
    <dbReference type="NCBI Taxonomy" id="228230"/>
    <lineage>
        <taxon>Bacteria</taxon>
        <taxon>Bacillati</taxon>
        <taxon>Actinomycetota</taxon>
        <taxon>Actinomycetes</taxon>
        <taxon>Mycobacteriales</taxon>
        <taxon>Mycobacteriaceae</taxon>
        <taxon>Mycolicibacterium</taxon>
    </lineage>
</organism>
<reference evidence="3" key="2">
    <citation type="submission" date="2016-02" db="EMBL/GenBank/DDBJ databases">
        <title>Draft genome sequence of five rapidly growing Mycobacterium species.</title>
        <authorList>
            <person name="Katahira K."/>
            <person name="Gotou Y."/>
            <person name="Iida K."/>
            <person name="Ogura Y."/>
            <person name="Hayashi T."/>
        </authorList>
    </citation>
    <scope>NUCLEOTIDE SEQUENCE [LARGE SCALE GENOMIC DNA]</scope>
    <source>
        <strain evidence="3">JCM15298</strain>
    </source>
</reference>
<accession>A0A117IAY5</accession>
<sequence length="89" mass="8891">MPDATDVGSLLHDGEIGEAGLPERVGGGDAGHPGTDDDDACGARHDSTAPATLGHLDTVITRNYLHSNVNARGTAETVTGSGQAKSPSA</sequence>
<gene>
    <name evidence="2" type="ORF">RMCC_4036</name>
</gene>
<evidence type="ECO:0000313" key="3">
    <source>
        <dbReference type="Proteomes" id="UP000069443"/>
    </source>
</evidence>
<evidence type="ECO:0000256" key="1">
    <source>
        <dbReference type="SAM" id="MobiDB-lite"/>
    </source>
</evidence>
<dbReference type="EMBL" id="BCSY01000068">
    <property type="protein sequence ID" value="GAS97070.1"/>
    <property type="molecule type" value="Genomic_DNA"/>
</dbReference>
<name>A0A117IAY5_MYCCR</name>
<proteinExistence type="predicted"/>
<evidence type="ECO:0000313" key="2">
    <source>
        <dbReference type="EMBL" id="GAS97070.1"/>
    </source>
</evidence>
<keyword evidence="3" id="KW-1185">Reference proteome</keyword>
<comment type="caution">
    <text evidence="2">The sequence shown here is derived from an EMBL/GenBank/DDBJ whole genome shotgun (WGS) entry which is preliminary data.</text>
</comment>
<feature type="region of interest" description="Disordered" evidence="1">
    <location>
        <begin position="1"/>
        <end position="50"/>
    </location>
</feature>
<dbReference type="AlphaFoldDB" id="A0A117IAY5"/>